<name>A0A401ZH53_9CHLR</name>
<keyword evidence="4" id="KW-1185">Reference proteome</keyword>
<accession>A0A401ZH53</accession>
<organism evidence="3 4">
    <name type="scientific">Dictyobacter aurantiacus</name>
    <dbReference type="NCBI Taxonomy" id="1936993"/>
    <lineage>
        <taxon>Bacteria</taxon>
        <taxon>Bacillati</taxon>
        <taxon>Chloroflexota</taxon>
        <taxon>Ktedonobacteria</taxon>
        <taxon>Ktedonobacterales</taxon>
        <taxon>Dictyobacteraceae</taxon>
        <taxon>Dictyobacter</taxon>
    </lineage>
</organism>
<keyword evidence="2" id="KW-0812">Transmembrane</keyword>
<comment type="caution">
    <text evidence="3">The sequence shown here is derived from an EMBL/GenBank/DDBJ whole genome shotgun (WGS) entry which is preliminary data.</text>
</comment>
<feature type="transmembrane region" description="Helical" evidence="2">
    <location>
        <begin position="6"/>
        <end position="28"/>
    </location>
</feature>
<gene>
    <name evidence="3" type="ORF">KDAU_34520</name>
</gene>
<feature type="region of interest" description="Disordered" evidence="1">
    <location>
        <begin position="42"/>
        <end position="73"/>
    </location>
</feature>
<keyword evidence="2" id="KW-0472">Membrane</keyword>
<protein>
    <submittedName>
        <fullName evidence="3">Uncharacterized protein</fullName>
    </submittedName>
</protein>
<evidence type="ECO:0000313" key="3">
    <source>
        <dbReference type="EMBL" id="GCE06123.1"/>
    </source>
</evidence>
<evidence type="ECO:0000256" key="2">
    <source>
        <dbReference type="SAM" id="Phobius"/>
    </source>
</evidence>
<dbReference type="EMBL" id="BIFQ01000001">
    <property type="protein sequence ID" value="GCE06123.1"/>
    <property type="molecule type" value="Genomic_DNA"/>
</dbReference>
<reference evidence="4" key="1">
    <citation type="submission" date="2018-12" db="EMBL/GenBank/DDBJ databases">
        <title>Tengunoibacter tsumagoiensis gen. nov., sp. nov., Dictyobacter kobayashii sp. nov., D. alpinus sp. nov., and D. joshuensis sp. nov. and description of Dictyobacteraceae fam. nov. within the order Ktedonobacterales isolated from Tengu-no-mugimeshi.</title>
        <authorList>
            <person name="Wang C.M."/>
            <person name="Zheng Y."/>
            <person name="Sakai Y."/>
            <person name="Toyoda A."/>
            <person name="Minakuchi Y."/>
            <person name="Abe K."/>
            <person name="Yokota A."/>
            <person name="Yabe S."/>
        </authorList>
    </citation>
    <scope>NUCLEOTIDE SEQUENCE [LARGE SCALE GENOMIC DNA]</scope>
    <source>
        <strain evidence="4">S-27</strain>
    </source>
</reference>
<evidence type="ECO:0000256" key="1">
    <source>
        <dbReference type="SAM" id="MobiDB-lite"/>
    </source>
</evidence>
<dbReference type="Proteomes" id="UP000287224">
    <property type="component" value="Unassembled WGS sequence"/>
</dbReference>
<proteinExistence type="predicted"/>
<sequence length="73" mass="8218">MTTTMFPWILIALLSGMLIGLVIGVYLASSLVRGHFSHFLTHGSQRQAPPSPHPKASGPFYEDELYTRRPTRY</sequence>
<dbReference type="RefSeq" id="WP_126597095.1">
    <property type="nucleotide sequence ID" value="NZ_BIFQ01000001.1"/>
</dbReference>
<dbReference type="AlphaFoldDB" id="A0A401ZH53"/>
<keyword evidence="2" id="KW-1133">Transmembrane helix</keyword>
<evidence type="ECO:0000313" key="4">
    <source>
        <dbReference type="Proteomes" id="UP000287224"/>
    </source>
</evidence>